<evidence type="ECO:0000313" key="2">
    <source>
        <dbReference type="Proteomes" id="UP000029264"/>
    </source>
</evidence>
<dbReference type="eggNOG" id="ENOG50340X5">
    <property type="taxonomic scope" value="Bacteria"/>
</dbReference>
<dbReference type="InterPro" id="IPR015078">
    <property type="entry name" value="DP-EP"/>
</dbReference>
<dbReference type="Proteomes" id="UP000029264">
    <property type="component" value="Unassembled WGS sequence"/>
</dbReference>
<comment type="caution">
    <text evidence="1">The sequence shown here is derived from an EMBL/GenBank/DDBJ whole genome shotgun (WGS) entry which is preliminary data.</text>
</comment>
<dbReference type="Pfam" id="PF08985">
    <property type="entry name" value="DP-EP"/>
    <property type="match status" value="1"/>
</dbReference>
<name>A0A094LNT8_9GAMM</name>
<organism evidence="1 2">
    <name type="scientific">Shewanella mangrovi</name>
    <dbReference type="NCBI Taxonomy" id="1515746"/>
    <lineage>
        <taxon>Bacteria</taxon>
        <taxon>Pseudomonadati</taxon>
        <taxon>Pseudomonadota</taxon>
        <taxon>Gammaproteobacteria</taxon>
        <taxon>Alteromonadales</taxon>
        <taxon>Shewanellaceae</taxon>
        <taxon>Shewanella</taxon>
    </lineage>
</organism>
<dbReference type="EMBL" id="JPEO01000012">
    <property type="protein sequence ID" value="KFZ36788.1"/>
    <property type="molecule type" value="Genomic_DNA"/>
</dbReference>
<evidence type="ECO:0000313" key="1">
    <source>
        <dbReference type="EMBL" id="KFZ36788.1"/>
    </source>
</evidence>
<dbReference type="InterPro" id="IPR008972">
    <property type="entry name" value="Cupredoxin"/>
</dbReference>
<protein>
    <recommendedName>
        <fullName evidence="3">DP-EP family protein</fullName>
    </recommendedName>
</protein>
<dbReference type="SUPFAM" id="SSF49503">
    <property type="entry name" value="Cupredoxins"/>
    <property type="match status" value="1"/>
</dbReference>
<sequence length="126" mass="13880">MDTYTFDVKVIVDSNSVPVFNYYAPGSDKPLTSEERVVTITGPSIIFYKLIETEFSPAGLKFVGAGFKTPFDGVIENVYVSDNGDTLVLEDLCVDTGTSNFQLLLKTTENNLTLMSPDPQVINKKK</sequence>
<keyword evidence="2" id="KW-1185">Reference proteome</keyword>
<evidence type="ECO:0008006" key="3">
    <source>
        <dbReference type="Google" id="ProtNLM"/>
    </source>
</evidence>
<dbReference type="AlphaFoldDB" id="A0A094LNT8"/>
<dbReference type="Gene3D" id="2.60.40.420">
    <property type="entry name" value="Cupredoxins - blue copper proteins"/>
    <property type="match status" value="1"/>
</dbReference>
<accession>A0A094LNT8</accession>
<proteinExistence type="predicted"/>
<gene>
    <name evidence="1" type="ORF">HR45_14300</name>
</gene>
<reference evidence="1 2" key="1">
    <citation type="submission" date="2014-06" db="EMBL/GenBank/DDBJ databases">
        <title>Shewanella sp. YQH10.</title>
        <authorList>
            <person name="Liu Y."/>
            <person name="Zeng R."/>
        </authorList>
    </citation>
    <scope>NUCLEOTIDE SEQUENCE [LARGE SCALE GENOMIC DNA]</scope>
    <source>
        <strain evidence="1 2">YQH10</strain>
    </source>
</reference>